<comment type="similarity">
    <text evidence="2">Belongs to the zinc-containing alcohol dehydrogenase family.</text>
</comment>
<reference evidence="8 9" key="1">
    <citation type="submission" date="2016-04" db="EMBL/GenBank/DDBJ databases">
        <title>Draft genome sequence of Aeribacillus pallidus 8m3 from petroleum reservoir.</title>
        <authorList>
            <person name="Poltaraus A.B."/>
            <person name="Nazina T.N."/>
            <person name="Tourova T.P."/>
            <person name="Malakho S.M."/>
            <person name="Korshunova A.V."/>
            <person name="Sokolova D.S."/>
        </authorList>
    </citation>
    <scope>NUCLEOTIDE SEQUENCE [LARGE SCALE GENOMIC DNA]</scope>
    <source>
        <strain evidence="8 9">8m3</strain>
    </source>
</reference>
<dbReference type="EMBL" id="LWBR01000013">
    <property type="protein sequence ID" value="KZN96976.1"/>
    <property type="molecule type" value="Genomic_DNA"/>
</dbReference>
<evidence type="ECO:0000259" key="6">
    <source>
        <dbReference type="Pfam" id="PF00107"/>
    </source>
</evidence>
<evidence type="ECO:0000256" key="3">
    <source>
        <dbReference type="ARBA" id="ARBA00022723"/>
    </source>
</evidence>
<sequence length="362" mass="40556">MTDVIHSKAYRLIEPGKFKETIIEHKVKEGEVVVQPILASICHADLRYYTGKRRKEALNQKLPMALFHEGIGEVVISKDEFIQVGQKVAIVPSIPGYRLEQKKKEDCCESCRRNVADNYCKTGVFLGSGYDGIGQEFLVLPSENVVPIPEKLKDEIAVLAELCSVSLHALNHLKEEDFHKGKIAVFGDGPVGYLTAAMLYHYFHIPKSQLLVFGAVEEKLNQFDFATVHLVNDFPFLEAKGVTVAIECTGGKFSESAINQAIDLLEPEGKLILMGVTEQCVPINTRDVLEKGLQLYGSSRSSSEDFKILMQAFLNEDYQKTLSKLIPEKSIAIRNAEDLKKAMDEAAEHKGWKKTYLSFSWN</sequence>
<evidence type="ECO:0000256" key="2">
    <source>
        <dbReference type="ARBA" id="ARBA00008072"/>
    </source>
</evidence>
<keyword evidence="3" id="KW-0479">Metal-binding</keyword>
<dbReference type="SUPFAM" id="SSF50129">
    <property type="entry name" value="GroES-like"/>
    <property type="match status" value="1"/>
</dbReference>
<dbReference type="Gene3D" id="3.90.180.10">
    <property type="entry name" value="Medium-chain alcohol dehydrogenases, catalytic domain"/>
    <property type="match status" value="1"/>
</dbReference>
<dbReference type="Pfam" id="PF00107">
    <property type="entry name" value="ADH_zinc_N"/>
    <property type="match status" value="1"/>
</dbReference>
<dbReference type="GO" id="GO:0016491">
    <property type="term" value="F:oxidoreductase activity"/>
    <property type="evidence" value="ECO:0007669"/>
    <property type="project" value="UniProtKB-KW"/>
</dbReference>
<keyword evidence="9" id="KW-1185">Reference proteome</keyword>
<dbReference type="STRING" id="33936.AZI98_05255"/>
<dbReference type="RefSeq" id="WP_063387233.1">
    <property type="nucleotide sequence ID" value="NZ_LWBR01000013.1"/>
</dbReference>
<organism evidence="8 9">
    <name type="scientific">Aeribacillus pallidus</name>
    <dbReference type="NCBI Taxonomy" id="33936"/>
    <lineage>
        <taxon>Bacteria</taxon>
        <taxon>Bacillati</taxon>
        <taxon>Bacillota</taxon>
        <taxon>Bacilli</taxon>
        <taxon>Bacillales</taxon>
        <taxon>Bacillaceae</taxon>
        <taxon>Aeribacillus</taxon>
    </lineage>
</organism>
<dbReference type="GO" id="GO:0046872">
    <property type="term" value="F:metal ion binding"/>
    <property type="evidence" value="ECO:0007669"/>
    <property type="project" value="UniProtKB-KW"/>
</dbReference>
<dbReference type="Gene3D" id="3.40.50.720">
    <property type="entry name" value="NAD(P)-binding Rossmann-like Domain"/>
    <property type="match status" value="1"/>
</dbReference>
<dbReference type="AlphaFoldDB" id="A0A165YE21"/>
<dbReference type="PANTHER" id="PTHR43350">
    <property type="entry name" value="NAD-DEPENDENT ALCOHOL DEHYDROGENASE"/>
    <property type="match status" value="1"/>
</dbReference>
<protein>
    <submittedName>
        <fullName evidence="8">Dehydrogenase</fullName>
    </submittedName>
</protein>
<evidence type="ECO:0000313" key="8">
    <source>
        <dbReference type="EMBL" id="KZN96976.1"/>
    </source>
</evidence>
<dbReference type="OrthoDB" id="1700359at2"/>
<evidence type="ECO:0000313" key="9">
    <source>
        <dbReference type="Proteomes" id="UP000076476"/>
    </source>
</evidence>
<evidence type="ECO:0000256" key="1">
    <source>
        <dbReference type="ARBA" id="ARBA00001947"/>
    </source>
</evidence>
<keyword evidence="5" id="KW-0560">Oxidoreductase</keyword>
<keyword evidence="4" id="KW-0862">Zinc</keyword>
<feature type="domain" description="Alcohol dehydrogenase-like C-terminal" evidence="6">
    <location>
        <begin position="239"/>
        <end position="313"/>
    </location>
</feature>
<dbReference type="PANTHER" id="PTHR43350:SF19">
    <property type="entry name" value="D-GULOSIDE 3-DEHYDROGENASE"/>
    <property type="match status" value="1"/>
</dbReference>
<evidence type="ECO:0000256" key="5">
    <source>
        <dbReference type="ARBA" id="ARBA00023002"/>
    </source>
</evidence>
<dbReference type="Pfam" id="PF08240">
    <property type="entry name" value="ADH_N"/>
    <property type="match status" value="1"/>
</dbReference>
<comment type="cofactor">
    <cofactor evidence="1">
        <name>Zn(2+)</name>
        <dbReference type="ChEBI" id="CHEBI:29105"/>
    </cofactor>
</comment>
<comment type="caution">
    <text evidence="8">The sequence shown here is derived from an EMBL/GenBank/DDBJ whole genome shotgun (WGS) entry which is preliminary data.</text>
</comment>
<gene>
    <name evidence="8" type="ORF">AZI98_05255</name>
</gene>
<dbReference type="Proteomes" id="UP000076476">
    <property type="component" value="Unassembled WGS sequence"/>
</dbReference>
<proteinExistence type="inferred from homology"/>
<evidence type="ECO:0000259" key="7">
    <source>
        <dbReference type="Pfam" id="PF08240"/>
    </source>
</evidence>
<accession>A0A165YE21</accession>
<name>A0A165YE21_9BACI</name>
<dbReference type="InterPro" id="IPR011032">
    <property type="entry name" value="GroES-like_sf"/>
</dbReference>
<dbReference type="InterPro" id="IPR013154">
    <property type="entry name" value="ADH-like_N"/>
</dbReference>
<dbReference type="InterPro" id="IPR036291">
    <property type="entry name" value="NAD(P)-bd_dom_sf"/>
</dbReference>
<dbReference type="SUPFAM" id="SSF51735">
    <property type="entry name" value="NAD(P)-binding Rossmann-fold domains"/>
    <property type="match status" value="1"/>
</dbReference>
<dbReference type="InterPro" id="IPR013149">
    <property type="entry name" value="ADH-like_C"/>
</dbReference>
<feature type="domain" description="Alcohol dehydrogenase-like N-terminal" evidence="7">
    <location>
        <begin position="29"/>
        <end position="150"/>
    </location>
</feature>
<evidence type="ECO:0000256" key="4">
    <source>
        <dbReference type="ARBA" id="ARBA00022833"/>
    </source>
</evidence>